<sequence length="318" mass="35112">MDLRRGKQAPMDLSDSGVRQPSIFDQHTPDASLMDIDDTPTQISPEISTIEMEDISEREAAQTAPILSQSSSLAVAHAPQPSVSEAPPSPAPALSVADINAFKLGEKTQQTAVRDPHDSARLRRSPSKGILRRPDVLLGYAQVIFNVSVLLVALYVIFSVLWTVRKDVAEKVRDYELDYLSDIARCEQAYQSNNCGTQHQAPALAEACEAWLRCSKRSHTTVGHARIFAETMAEILNGFVDAVSWKTMLFFVLMVSMFVGAANSTFSFFRGAARQQEAPPVPPHMLYPHMYPPQFATVTSGWDSGHAPRLRIRAEESE</sequence>
<dbReference type="InterPro" id="IPR018767">
    <property type="entry name" value="Brl1/Brr6_dom"/>
</dbReference>
<dbReference type="PANTHER" id="PTHR28136:SF1">
    <property type="entry name" value="NUCLEUS EXPORT PROTEIN BRL1"/>
    <property type="match status" value="1"/>
</dbReference>
<keyword evidence="2" id="KW-0812">Transmembrane</keyword>
<dbReference type="Pfam" id="PF10104">
    <property type="entry name" value="Brr6_like_C_C"/>
    <property type="match status" value="1"/>
</dbReference>
<dbReference type="GO" id="GO:0055088">
    <property type="term" value="P:lipid homeostasis"/>
    <property type="evidence" value="ECO:0007669"/>
    <property type="project" value="InterPro"/>
</dbReference>
<feature type="region of interest" description="Disordered" evidence="1">
    <location>
        <begin position="1"/>
        <end position="41"/>
    </location>
</feature>
<dbReference type="EMBL" id="CP119880">
    <property type="protein sequence ID" value="WFD35864.1"/>
    <property type="molecule type" value="Genomic_DNA"/>
</dbReference>
<dbReference type="PANTHER" id="PTHR28136">
    <property type="entry name" value="NUCLEUS EXPORT PROTEIN BRR6"/>
    <property type="match status" value="1"/>
</dbReference>
<name>A0AAF0J7N6_9BASI</name>
<gene>
    <name evidence="4" type="ORF">MCUN1_002732</name>
</gene>
<proteinExistence type="predicted"/>
<keyword evidence="2" id="KW-0472">Membrane</keyword>
<feature type="domain" description="Brl1/Brr6" evidence="3">
    <location>
        <begin position="137"/>
        <end position="270"/>
    </location>
</feature>
<keyword evidence="5" id="KW-1185">Reference proteome</keyword>
<dbReference type="GO" id="GO:0006998">
    <property type="term" value="P:nuclear envelope organization"/>
    <property type="evidence" value="ECO:0007669"/>
    <property type="project" value="InterPro"/>
</dbReference>
<protein>
    <recommendedName>
        <fullName evidence="3">Brl1/Brr6 domain-containing protein</fullName>
    </recommendedName>
</protein>
<dbReference type="AlphaFoldDB" id="A0AAF0J7N6"/>
<evidence type="ECO:0000313" key="4">
    <source>
        <dbReference type="EMBL" id="WFD35864.1"/>
    </source>
</evidence>
<feature type="transmembrane region" description="Helical" evidence="2">
    <location>
        <begin position="137"/>
        <end position="158"/>
    </location>
</feature>
<organism evidence="4 5">
    <name type="scientific">Malassezia cuniculi</name>
    <dbReference type="NCBI Taxonomy" id="948313"/>
    <lineage>
        <taxon>Eukaryota</taxon>
        <taxon>Fungi</taxon>
        <taxon>Dikarya</taxon>
        <taxon>Basidiomycota</taxon>
        <taxon>Ustilaginomycotina</taxon>
        <taxon>Malasseziomycetes</taxon>
        <taxon>Malasseziales</taxon>
        <taxon>Malasseziaceae</taxon>
        <taxon>Malassezia</taxon>
    </lineage>
</organism>
<feature type="transmembrane region" description="Helical" evidence="2">
    <location>
        <begin position="248"/>
        <end position="269"/>
    </location>
</feature>
<accession>A0AAF0J7N6</accession>
<reference evidence="4" key="1">
    <citation type="submission" date="2023-03" db="EMBL/GenBank/DDBJ databases">
        <title>Mating type loci evolution in Malassezia.</title>
        <authorList>
            <person name="Coelho M.A."/>
        </authorList>
    </citation>
    <scope>NUCLEOTIDE SEQUENCE</scope>
    <source>
        <strain evidence="4">CBS 11721</strain>
    </source>
</reference>
<evidence type="ECO:0000313" key="5">
    <source>
        <dbReference type="Proteomes" id="UP001219933"/>
    </source>
</evidence>
<evidence type="ECO:0000256" key="2">
    <source>
        <dbReference type="SAM" id="Phobius"/>
    </source>
</evidence>
<dbReference type="Proteomes" id="UP001219933">
    <property type="component" value="Chromosome 4"/>
</dbReference>
<dbReference type="GO" id="GO:0031965">
    <property type="term" value="C:nuclear membrane"/>
    <property type="evidence" value="ECO:0007669"/>
    <property type="project" value="InterPro"/>
</dbReference>
<evidence type="ECO:0000256" key="1">
    <source>
        <dbReference type="SAM" id="MobiDB-lite"/>
    </source>
</evidence>
<dbReference type="SMART" id="SM01042">
    <property type="entry name" value="Brr6_like_C_C"/>
    <property type="match status" value="1"/>
</dbReference>
<dbReference type="InterPro" id="IPR040202">
    <property type="entry name" value="Brl1/Brr6"/>
</dbReference>
<keyword evidence="2" id="KW-1133">Transmembrane helix</keyword>
<evidence type="ECO:0000259" key="3">
    <source>
        <dbReference type="SMART" id="SM01042"/>
    </source>
</evidence>